<keyword evidence="2" id="KW-0963">Cytoplasm</keyword>
<dbReference type="Gene3D" id="2.30.130.10">
    <property type="entry name" value="PUA domain"/>
    <property type="match status" value="1"/>
</dbReference>
<dbReference type="GO" id="GO:0005737">
    <property type="term" value="C:cytoplasm"/>
    <property type="evidence" value="ECO:0007669"/>
    <property type="project" value="UniProtKB-SubCell"/>
</dbReference>
<evidence type="ECO:0000256" key="2">
    <source>
        <dbReference type="ARBA" id="ARBA00022490"/>
    </source>
</evidence>
<dbReference type="GO" id="GO:0003723">
    <property type="term" value="F:RNA binding"/>
    <property type="evidence" value="ECO:0007669"/>
    <property type="project" value="InterPro"/>
</dbReference>
<evidence type="ECO:0000256" key="1">
    <source>
        <dbReference type="ARBA" id="ARBA00004496"/>
    </source>
</evidence>
<dbReference type="SUPFAM" id="SSF88697">
    <property type="entry name" value="PUA domain-like"/>
    <property type="match status" value="1"/>
</dbReference>
<dbReference type="CDD" id="cd02440">
    <property type="entry name" value="AdoMet_MTases"/>
    <property type="match status" value="1"/>
</dbReference>
<dbReference type="InterPro" id="IPR041532">
    <property type="entry name" value="RlmI-like_PUA"/>
</dbReference>
<evidence type="ECO:0000256" key="5">
    <source>
        <dbReference type="ARBA" id="ARBA00022691"/>
    </source>
</evidence>
<keyword evidence="3 9" id="KW-0489">Methyltransferase</keyword>
<feature type="domain" description="RlmI-like PUA" evidence="8">
    <location>
        <begin position="4"/>
        <end position="67"/>
    </location>
</feature>
<evidence type="ECO:0000256" key="3">
    <source>
        <dbReference type="ARBA" id="ARBA00022603"/>
    </source>
</evidence>
<sequence>MYTITIRRGREDILRKHNSKVYSGAIAAIEPVYSGPSLARVLDADGRFIAWGSYDEESHTVLTLLSWREEVVPDDGWLEAMVANAVDNRKHLIDERTNAVRLIHGDADFIPGLAADLYGDEIRILISSRFAHRHLETVVKALFNCTKAQWISSKVDALYAPSEHLKKEERNFSRGGEEKGRREGNTAFLEDGILYEITSGISQKSGFYLDQRNNRHIVEGYAAGRRCLDACSFTGAFTLHLLRGGAESVLACDASESVLRHLLYQVNINEDRGLIPAGSRSRVAIRKDDVFSLVRQIEEDEFDLIVLDPPKLAKKRDERDGAMRGYKDLNLWAMRKIRDGGIVAAFSCSGAISRQDFHTAVSYAAADAHVDLQILEELSAGPDHPVRASMSETAYLKGLVYRVVK</sequence>
<evidence type="ECO:0000259" key="8">
    <source>
        <dbReference type="Pfam" id="PF17785"/>
    </source>
</evidence>
<comment type="similarity">
    <text evidence="6">Belongs to the methyltransferase superfamily. RlmI family.</text>
</comment>
<feature type="domain" description="S-adenosylmethionine-dependent methyltransferase" evidence="7">
    <location>
        <begin position="188"/>
        <end position="316"/>
    </location>
</feature>
<organism evidence="9 10">
    <name type="scientific">Candidatus Aphodenecus pullistercoris</name>
    <dbReference type="NCBI Taxonomy" id="2840669"/>
    <lineage>
        <taxon>Bacteria</taxon>
        <taxon>Pseudomonadati</taxon>
        <taxon>Spirochaetota</taxon>
        <taxon>Spirochaetia</taxon>
        <taxon>Spirochaetales</taxon>
        <taxon>Candidatus Aphodenecus</taxon>
    </lineage>
</organism>
<dbReference type="SUPFAM" id="SSF53335">
    <property type="entry name" value="S-adenosyl-L-methionine-dependent methyltransferases"/>
    <property type="match status" value="1"/>
</dbReference>
<dbReference type="Pfam" id="PF17785">
    <property type="entry name" value="PUA_3"/>
    <property type="match status" value="1"/>
</dbReference>
<dbReference type="AlphaFoldDB" id="A0A9D9ECE2"/>
<gene>
    <name evidence="9" type="ORF">IAC42_09325</name>
</gene>
<accession>A0A9D9ECE2</accession>
<comment type="subcellular location">
    <subcellularLocation>
        <location evidence="1">Cytoplasm</location>
    </subcellularLocation>
</comment>
<evidence type="ECO:0000313" key="10">
    <source>
        <dbReference type="Proteomes" id="UP000823633"/>
    </source>
</evidence>
<evidence type="ECO:0000256" key="4">
    <source>
        <dbReference type="ARBA" id="ARBA00022679"/>
    </source>
</evidence>
<evidence type="ECO:0000313" key="9">
    <source>
        <dbReference type="EMBL" id="MBO8443936.1"/>
    </source>
</evidence>
<dbReference type="Gene3D" id="3.40.50.150">
    <property type="entry name" value="Vaccinia Virus protein VP39"/>
    <property type="match status" value="1"/>
</dbReference>
<dbReference type="InterPro" id="IPR036974">
    <property type="entry name" value="PUA_sf"/>
</dbReference>
<proteinExistence type="inferred from homology"/>
<dbReference type="PANTHER" id="PTHR42873">
    <property type="entry name" value="RIBOSOMAL RNA LARGE SUBUNIT METHYLTRANSFERASE"/>
    <property type="match status" value="1"/>
</dbReference>
<dbReference type="Gene3D" id="3.30.750.80">
    <property type="entry name" value="RNA methyltransferase domain (HRMD) like"/>
    <property type="match status" value="1"/>
</dbReference>
<dbReference type="PANTHER" id="PTHR42873:SF1">
    <property type="entry name" value="S-ADENOSYLMETHIONINE-DEPENDENT METHYLTRANSFERASE DOMAIN-CONTAINING PROTEIN"/>
    <property type="match status" value="1"/>
</dbReference>
<dbReference type="InterPro" id="IPR029063">
    <property type="entry name" value="SAM-dependent_MTases_sf"/>
</dbReference>
<dbReference type="Proteomes" id="UP000823633">
    <property type="component" value="Unassembled WGS sequence"/>
</dbReference>
<dbReference type="GO" id="GO:0032259">
    <property type="term" value="P:methylation"/>
    <property type="evidence" value="ECO:0007669"/>
    <property type="project" value="UniProtKB-KW"/>
</dbReference>
<name>A0A9D9ECE2_9SPIR</name>
<dbReference type="GO" id="GO:0008168">
    <property type="term" value="F:methyltransferase activity"/>
    <property type="evidence" value="ECO:0007669"/>
    <property type="project" value="UniProtKB-KW"/>
</dbReference>
<dbReference type="EMBL" id="JADIMU010000064">
    <property type="protein sequence ID" value="MBO8443936.1"/>
    <property type="molecule type" value="Genomic_DNA"/>
</dbReference>
<dbReference type="Pfam" id="PF10672">
    <property type="entry name" value="Methyltrans_SAM"/>
    <property type="match status" value="1"/>
</dbReference>
<keyword evidence="4" id="KW-0808">Transferase</keyword>
<reference evidence="9" key="2">
    <citation type="journal article" date="2021" name="PeerJ">
        <title>Extensive microbial diversity within the chicken gut microbiome revealed by metagenomics and culture.</title>
        <authorList>
            <person name="Gilroy R."/>
            <person name="Ravi A."/>
            <person name="Getino M."/>
            <person name="Pursley I."/>
            <person name="Horton D.L."/>
            <person name="Alikhan N.F."/>
            <person name="Baker D."/>
            <person name="Gharbi K."/>
            <person name="Hall N."/>
            <person name="Watson M."/>
            <person name="Adriaenssens E.M."/>
            <person name="Foster-Nyarko E."/>
            <person name="Jarju S."/>
            <person name="Secka A."/>
            <person name="Antonio M."/>
            <person name="Oren A."/>
            <person name="Chaudhuri R.R."/>
            <person name="La Ragione R."/>
            <person name="Hildebrand F."/>
            <person name="Pallen M.J."/>
        </authorList>
    </citation>
    <scope>NUCLEOTIDE SEQUENCE</scope>
    <source>
        <strain evidence="9">11167</strain>
    </source>
</reference>
<comment type="caution">
    <text evidence="9">The sequence shown here is derived from an EMBL/GenBank/DDBJ whole genome shotgun (WGS) entry which is preliminary data.</text>
</comment>
<evidence type="ECO:0000256" key="6">
    <source>
        <dbReference type="ARBA" id="ARBA00038091"/>
    </source>
</evidence>
<dbReference type="InterPro" id="IPR019614">
    <property type="entry name" value="SAM-dep_methyl-trfase"/>
</dbReference>
<dbReference type="InterPro" id="IPR015947">
    <property type="entry name" value="PUA-like_sf"/>
</dbReference>
<protein>
    <submittedName>
        <fullName evidence="9">Class I SAM-dependent rRNA methyltransferase</fullName>
    </submittedName>
</protein>
<evidence type="ECO:0000259" key="7">
    <source>
        <dbReference type="Pfam" id="PF10672"/>
    </source>
</evidence>
<reference evidence="9" key="1">
    <citation type="submission" date="2020-10" db="EMBL/GenBank/DDBJ databases">
        <authorList>
            <person name="Gilroy R."/>
        </authorList>
    </citation>
    <scope>NUCLEOTIDE SEQUENCE</scope>
    <source>
        <strain evidence="9">11167</strain>
    </source>
</reference>
<keyword evidence="5" id="KW-0949">S-adenosyl-L-methionine</keyword>
<dbReference type="CDD" id="cd11572">
    <property type="entry name" value="RlmI_M_like"/>
    <property type="match status" value="1"/>
</dbReference>